<dbReference type="Proteomes" id="UP000054630">
    <property type="component" value="Unassembled WGS sequence"/>
</dbReference>
<accession>A0A0V0S548</accession>
<dbReference type="EMBL" id="JYDL01000037">
    <property type="protein sequence ID" value="KRX21767.1"/>
    <property type="molecule type" value="Genomic_DNA"/>
</dbReference>
<evidence type="ECO:0000313" key="2">
    <source>
        <dbReference type="Proteomes" id="UP000054630"/>
    </source>
</evidence>
<comment type="caution">
    <text evidence="1">The sequence shown here is derived from an EMBL/GenBank/DDBJ whole genome shotgun (WGS) entry which is preliminary data.</text>
</comment>
<dbReference type="AlphaFoldDB" id="A0A0V0S548"/>
<name>A0A0V0S548_9BILA</name>
<evidence type="ECO:0000313" key="1">
    <source>
        <dbReference type="EMBL" id="KRX21767.1"/>
    </source>
</evidence>
<organism evidence="1 2">
    <name type="scientific">Trichinella nelsoni</name>
    <dbReference type="NCBI Taxonomy" id="6336"/>
    <lineage>
        <taxon>Eukaryota</taxon>
        <taxon>Metazoa</taxon>
        <taxon>Ecdysozoa</taxon>
        <taxon>Nematoda</taxon>
        <taxon>Enoplea</taxon>
        <taxon>Dorylaimia</taxon>
        <taxon>Trichinellida</taxon>
        <taxon>Trichinellidae</taxon>
        <taxon>Trichinella</taxon>
    </lineage>
</organism>
<gene>
    <name evidence="1" type="ORF">T07_14336</name>
</gene>
<proteinExistence type="predicted"/>
<reference evidence="1 2" key="1">
    <citation type="submission" date="2015-01" db="EMBL/GenBank/DDBJ databases">
        <title>Evolution of Trichinella species and genotypes.</title>
        <authorList>
            <person name="Korhonen P.K."/>
            <person name="Edoardo P."/>
            <person name="Giuseppe L.R."/>
            <person name="Gasser R.B."/>
        </authorList>
    </citation>
    <scope>NUCLEOTIDE SEQUENCE [LARGE SCALE GENOMIC DNA]</scope>
    <source>
        <strain evidence="1">ISS37</strain>
    </source>
</reference>
<keyword evidence="2" id="KW-1185">Reference proteome</keyword>
<sequence length="59" mass="6696">MFRLKSSTGCEILPKLCADLHVLEKSIVVVVVVKKIFDELLLIVSVNFNDKACELIEYE</sequence>
<protein>
    <submittedName>
        <fullName evidence="1">Uncharacterized protein</fullName>
    </submittedName>
</protein>